<name>A0A1Z4F1J6_9MYCO</name>
<dbReference type="Gene3D" id="1.10.10.60">
    <property type="entry name" value="Homeodomain-like"/>
    <property type="match status" value="1"/>
</dbReference>
<protein>
    <submittedName>
        <fullName evidence="1">Transposase</fullName>
    </submittedName>
</protein>
<dbReference type="RefSeq" id="WP_096503468.1">
    <property type="nucleotide sequence ID" value="NZ_AP018165.1"/>
</dbReference>
<evidence type="ECO:0000313" key="2">
    <source>
        <dbReference type="Proteomes" id="UP000217954"/>
    </source>
</evidence>
<gene>
    <name evidence="1" type="ORF">MSTE_03780</name>
</gene>
<organism evidence="1 2">
    <name type="scientific">[Mycobacterium] stephanolepidis</name>
    <dbReference type="NCBI Taxonomy" id="1520670"/>
    <lineage>
        <taxon>Bacteria</taxon>
        <taxon>Bacillati</taxon>
        <taxon>Actinomycetota</taxon>
        <taxon>Actinomycetes</taxon>
        <taxon>Mycobacteriales</taxon>
        <taxon>Mycobacteriaceae</taxon>
        <taxon>Mycobacteroides</taxon>
    </lineage>
</organism>
<keyword evidence="2" id="KW-1185">Reference proteome</keyword>
<dbReference type="InterPro" id="IPR009057">
    <property type="entry name" value="Homeodomain-like_sf"/>
</dbReference>
<dbReference type="EMBL" id="AP018165">
    <property type="protein sequence ID" value="BAX99078.1"/>
    <property type="molecule type" value="Genomic_DNA"/>
</dbReference>
<proteinExistence type="predicted"/>
<dbReference type="Proteomes" id="UP000217954">
    <property type="component" value="Chromosome"/>
</dbReference>
<accession>A0A1Z4F1J6</accession>
<sequence length="100" mass="11123">MGVIVARLFLAEFGADVVRVAGVALEQVAADLGVHPMVLLKWMCLADVNDGYRPGVTSAESAQNRELRKWVRLLEQENEVLRRAVVYLSHPSLKLGHFPK</sequence>
<dbReference type="SUPFAM" id="SSF46689">
    <property type="entry name" value="Homeodomain-like"/>
    <property type="match status" value="1"/>
</dbReference>
<dbReference type="KEGG" id="mste:MSTE_03780"/>
<evidence type="ECO:0000313" key="1">
    <source>
        <dbReference type="EMBL" id="BAX99078.1"/>
    </source>
</evidence>
<reference evidence="1 2" key="2">
    <citation type="journal article" date="2017" name="Int. J. Syst. Evol. Microbiol.">
        <title>Mycobacterium stephanolepidis sp. nov., a rapidly growing species related to Mycobacterium chelonae, isolated from marine teleost fish, Stephanolepis cirrhifer.</title>
        <authorList>
            <person name="Fukano H."/>
            <person name="Wada S."/>
            <person name="Kurata O."/>
            <person name="Katayama K."/>
            <person name="Fujiwara N."/>
            <person name="Hoshino Y."/>
        </authorList>
    </citation>
    <scope>NUCLEOTIDE SEQUENCE [LARGE SCALE GENOMIC DNA]</scope>
    <source>
        <strain evidence="1 2">NJB0901</strain>
    </source>
</reference>
<reference evidence="2" key="1">
    <citation type="journal article" date="2017" name="Genome Announc.">
        <title>Complete Genome Sequence of Mycobacterium stephanolepidis.</title>
        <authorList>
            <person name="Fukano H."/>
            <person name="Yoshida M."/>
            <person name="Katayama Y."/>
            <person name="Omatsu T."/>
            <person name="Mizutani T."/>
            <person name="Kurata O."/>
            <person name="Wada S."/>
            <person name="Hoshino Y."/>
        </authorList>
    </citation>
    <scope>NUCLEOTIDE SEQUENCE [LARGE SCALE GENOMIC DNA]</scope>
    <source>
        <strain evidence="2">NJB0901</strain>
    </source>
</reference>
<dbReference type="AlphaFoldDB" id="A0A1Z4F1J6"/>